<proteinExistence type="predicted"/>
<name>J0CET5_RHILT</name>
<sequence length="58" mass="6678">MSASKILYPNARYLALVREWMEKNTYLPVHKVVKDGDVVGRLNPSRVQLVCEGILYGW</sequence>
<dbReference type="Proteomes" id="UP000005732">
    <property type="component" value="Unassembled WGS sequence"/>
</dbReference>
<accession>J0CET5</accession>
<dbReference type="EMBL" id="JH719395">
    <property type="protein sequence ID" value="EJC81812.1"/>
    <property type="molecule type" value="Genomic_DNA"/>
</dbReference>
<evidence type="ECO:0000313" key="1">
    <source>
        <dbReference type="EMBL" id="EJC81812.1"/>
    </source>
</evidence>
<dbReference type="HOGENOM" id="CLU_2976211_0_0_5"/>
<gene>
    <name evidence="1" type="ORF">Rleg4DRAFT_3501</name>
</gene>
<organism evidence="1 2">
    <name type="scientific">Rhizobium leguminosarum bv. trifolii WSM2297</name>
    <dbReference type="NCBI Taxonomy" id="754762"/>
    <lineage>
        <taxon>Bacteria</taxon>
        <taxon>Pseudomonadati</taxon>
        <taxon>Pseudomonadota</taxon>
        <taxon>Alphaproteobacteria</taxon>
        <taxon>Hyphomicrobiales</taxon>
        <taxon>Rhizobiaceae</taxon>
        <taxon>Rhizobium/Agrobacterium group</taxon>
        <taxon>Rhizobium</taxon>
    </lineage>
</organism>
<reference evidence="1 2" key="1">
    <citation type="submission" date="2012-02" db="EMBL/GenBank/DDBJ databases">
        <title>Improved High-Quality Draft Sequence of Rhizobium leguminosarum bv. trifolii WSM2297.</title>
        <authorList>
            <consortium name="US DOE Joint Genome Institute"/>
            <person name="Lucas S."/>
            <person name="Han J."/>
            <person name="Lapidus A."/>
            <person name="Cheng J.-F."/>
            <person name="Goodwin L."/>
            <person name="Pitluck S."/>
            <person name="Peters L."/>
            <person name="Ovchinnikova G."/>
            <person name="Zhang X."/>
            <person name="Detter J.C."/>
            <person name="Han C."/>
            <person name="Tapia R."/>
            <person name="Land M."/>
            <person name="Hauser L."/>
            <person name="Kyrpides N."/>
            <person name="Ivanova N."/>
            <person name="Pagani I."/>
            <person name="Brau L."/>
            <person name="Yates R."/>
            <person name="O'Hara G."/>
            <person name="Rui T."/>
            <person name="Howieson J."/>
            <person name="Reeve W."/>
            <person name="Woyke T."/>
        </authorList>
    </citation>
    <scope>NUCLEOTIDE SEQUENCE [LARGE SCALE GENOMIC DNA]</scope>
    <source>
        <strain evidence="1 2">WSM2297</strain>
    </source>
</reference>
<dbReference type="AlphaFoldDB" id="J0CET5"/>
<evidence type="ECO:0000313" key="2">
    <source>
        <dbReference type="Proteomes" id="UP000005732"/>
    </source>
</evidence>
<protein>
    <submittedName>
        <fullName evidence="1">Uncharacterized protein</fullName>
    </submittedName>
</protein>